<dbReference type="AlphaFoldDB" id="A0A1H0M4P6"/>
<evidence type="ECO:0008006" key="4">
    <source>
        <dbReference type="Google" id="ProtNLM"/>
    </source>
</evidence>
<reference evidence="2 3" key="1">
    <citation type="submission" date="2016-10" db="EMBL/GenBank/DDBJ databases">
        <authorList>
            <person name="de Groot N.N."/>
        </authorList>
    </citation>
    <scope>NUCLEOTIDE SEQUENCE [LARGE SCALE GENOMIC DNA]</scope>
    <source>
        <strain evidence="3">L7-484,KACC 16230,DSM 25025</strain>
    </source>
</reference>
<organism evidence="2 3">
    <name type="scientific">Aureimonas jatrophae</name>
    <dbReference type="NCBI Taxonomy" id="1166073"/>
    <lineage>
        <taxon>Bacteria</taxon>
        <taxon>Pseudomonadati</taxon>
        <taxon>Pseudomonadota</taxon>
        <taxon>Alphaproteobacteria</taxon>
        <taxon>Hyphomicrobiales</taxon>
        <taxon>Aurantimonadaceae</taxon>
        <taxon>Aureimonas</taxon>
    </lineage>
</organism>
<protein>
    <recommendedName>
        <fullName evidence="4">Lipase (Class 3)</fullName>
    </recommendedName>
</protein>
<dbReference type="InterPro" id="IPR029058">
    <property type="entry name" value="AB_hydrolase_fold"/>
</dbReference>
<accession>A0A1H0M4P6</accession>
<feature type="region of interest" description="Disordered" evidence="1">
    <location>
        <begin position="71"/>
        <end position="100"/>
    </location>
</feature>
<evidence type="ECO:0000256" key="1">
    <source>
        <dbReference type="SAM" id="MobiDB-lite"/>
    </source>
</evidence>
<gene>
    <name evidence="2" type="ORF">SAMN05192530_11266</name>
</gene>
<dbReference type="SUPFAM" id="SSF53474">
    <property type="entry name" value="alpha/beta-Hydrolases"/>
    <property type="match status" value="1"/>
</dbReference>
<evidence type="ECO:0000313" key="3">
    <source>
        <dbReference type="Proteomes" id="UP000198793"/>
    </source>
</evidence>
<sequence>MFSSLGRLSAVLISIVPMGGCSAIVLTQPADRVLIRTAGEPLRSRDGSNMLVAQAYADDYLDYAILASQTYLGPPERPNPENERALPERDRRPECETGTSDTVCADDHRLADYANERLDRWKLVYPEEGEEEIECRRSPISCAQGLRKVYAQIWVRKGRICEEAVIAFRGTQGGNPGDWFSNLRWFTRFYPTFDLYKQVQDATSRYFQIVRERSGCWRKGVTRIVAVGHSLGGGLAQQAAYRGGVEANGAAGPDGRFDRVVVFDTSFVTGALDVNRRDRARNSEGLRIEKVYEDGEILAYPQFVLRQLIPPSGCDPQIVTVRFNVARGLPTSQHSLEPLKTALLEWSLRQRSRFAAKDEAHPLPPPDACRRRSIG</sequence>
<dbReference type="Pfam" id="PF26363">
    <property type="entry name" value="Phospholipase-like"/>
    <property type="match status" value="1"/>
</dbReference>
<keyword evidence="3" id="KW-1185">Reference proteome</keyword>
<dbReference type="Gene3D" id="3.40.50.1820">
    <property type="entry name" value="alpha/beta hydrolase"/>
    <property type="match status" value="1"/>
</dbReference>
<proteinExistence type="predicted"/>
<dbReference type="Proteomes" id="UP000198793">
    <property type="component" value="Unassembled WGS sequence"/>
</dbReference>
<evidence type="ECO:0000313" key="2">
    <source>
        <dbReference type="EMBL" id="SDO75354.1"/>
    </source>
</evidence>
<dbReference type="EMBL" id="FNIT01000012">
    <property type="protein sequence ID" value="SDO75354.1"/>
    <property type="molecule type" value="Genomic_DNA"/>
</dbReference>
<name>A0A1H0M4P6_9HYPH</name>
<feature type="compositionally biased region" description="Basic and acidic residues" evidence="1">
    <location>
        <begin position="78"/>
        <end position="95"/>
    </location>
</feature>